<dbReference type="InterPro" id="IPR006619">
    <property type="entry name" value="PGRP_domain_met/bac"/>
</dbReference>
<comment type="similarity">
    <text evidence="1">Belongs to the N-acetylmuramoyl-L-alanine amidase 2 family.</text>
</comment>
<dbReference type="GO" id="GO:0045087">
    <property type="term" value="P:innate immune response"/>
    <property type="evidence" value="ECO:0007669"/>
    <property type="project" value="UniProtKB-KW"/>
</dbReference>
<feature type="domain" description="N-acetylmuramoyl-L-alanine amidase" evidence="5">
    <location>
        <begin position="133"/>
        <end position="269"/>
    </location>
</feature>
<evidence type="ECO:0000313" key="7">
    <source>
        <dbReference type="EMBL" id="AII16484.1"/>
    </source>
</evidence>
<dbReference type="GO" id="GO:0008745">
    <property type="term" value="F:N-acetylmuramoyl-L-alanine amidase activity"/>
    <property type="evidence" value="ECO:0007669"/>
    <property type="project" value="InterPro"/>
</dbReference>
<evidence type="ECO:0000256" key="3">
    <source>
        <dbReference type="ARBA" id="ARBA00022859"/>
    </source>
</evidence>
<feature type="chain" id="PRO_5001711747" evidence="4">
    <location>
        <begin position="23"/>
        <end position="287"/>
    </location>
</feature>
<dbReference type="EMBL" id="KF516580">
    <property type="protein sequence ID" value="AII16484.1"/>
    <property type="molecule type" value="mRNA"/>
</dbReference>
<organism evidence="7">
    <name type="scientific">Paracyclopina nana</name>
    <name type="common">Marine copepod</name>
    <dbReference type="NCBI Taxonomy" id="565004"/>
    <lineage>
        <taxon>Eukaryota</taxon>
        <taxon>Metazoa</taxon>
        <taxon>Ecdysozoa</taxon>
        <taxon>Arthropoda</taxon>
        <taxon>Crustacea</taxon>
        <taxon>Multicrustacea</taxon>
        <taxon>Hexanauplia</taxon>
        <taxon>Copepoda</taxon>
        <taxon>Cyclopoida</taxon>
        <taxon>Cyclopettidae</taxon>
        <taxon>Paracyclopina</taxon>
    </lineage>
</organism>
<protein>
    <submittedName>
        <fullName evidence="7">Peptidoglycan recognition protein</fullName>
    </submittedName>
</protein>
<keyword evidence="3" id="KW-0391">Immunity</keyword>
<accession>A0A076FGI3</accession>
<dbReference type="CDD" id="cd06583">
    <property type="entry name" value="PGRP"/>
    <property type="match status" value="1"/>
</dbReference>
<dbReference type="GO" id="GO:0009253">
    <property type="term" value="P:peptidoglycan catabolic process"/>
    <property type="evidence" value="ECO:0007669"/>
    <property type="project" value="InterPro"/>
</dbReference>
<dbReference type="Pfam" id="PF01510">
    <property type="entry name" value="Amidase_2"/>
    <property type="match status" value="1"/>
</dbReference>
<feature type="domain" description="Peptidoglycan recognition protein family" evidence="6">
    <location>
        <begin position="121"/>
        <end position="263"/>
    </location>
</feature>
<evidence type="ECO:0000256" key="2">
    <source>
        <dbReference type="ARBA" id="ARBA00022588"/>
    </source>
</evidence>
<name>A0A076FGI3_PARNA</name>
<evidence type="ECO:0000256" key="4">
    <source>
        <dbReference type="SAM" id="SignalP"/>
    </source>
</evidence>
<dbReference type="InterPro" id="IPR015510">
    <property type="entry name" value="PGRP"/>
</dbReference>
<dbReference type="SMART" id="SM00644">
    <property type="entry name" value="Ami_2"/>
    <property type="match status" value="1"/>
</dbReference>
<feature type="non-terminal residue" evidence="7">
    <location>
        <position position="287"/>
    </location>
</feature>
<dbReference type="PANTHER" id="PTHR11022">
    <property type="entry name" value="PEPTIDOGLYCAN RECOGNITION PROTEIN"/>
    <property type="match status" value="1"/>
</dbReference>
<dbReference type="InterPro" id="IPR036505">
    <property type="entry name" value="Amidase/PGRP_sf"/>
</dbReference>
<dbReference type="SUPFAM" id="SSF55846">
    <property type="entry name" value="N-acetylmuramoyl-L-alanine amidase-like"/>
    <property type="match status" value="1"/>
</dbReference>
<evidence type="ECO:0000256" key="1">
    <source>
        <dbReference type="ARBA" id="ARBA00007553"/>
    </source>
</evidence>
<proteinExistence type="evidence at transcript level"/>
<dbReference type="InterPro" id="IPR002502">
    <property type="entry name" value="Amidase_domain"/>
</dbReference>
<sequence length="287" mass="30697">MTFTRLVIASAFIGIFSAPCSAYNESPCRAIGGYCLQQYSSPACPNNAFVSGYCPTQANNIKCCTTYPYQESACSAIGGTCKEISTCSGQSYSGKCPTQGNDIKCCVSTPTSTGSGSCANVQFVSRSAWGARAPRSKSYVSGNREFLFVHHTEGGGCSSLSTCSSKVRGHQNYHMDTNGWSDIGYNFLIGGDGKVYEGRGYDVIGAHTENYNTRGYGVAFIGSFMTINPNAAAIQAFRDLTNCLVTKGKIRSTYGLYGHRQTKATSCPGNTLYATIQSWPNWRAGSP</sequence>
<feature type="signal peptide" evidence="4">
    <location>
        <begin position="1"/>
        <end position="22"/>
    </location>
</feature>
<dbReference type="GO" id="GO:0008270">
    <property type="term" value="F:zinc ion binding"/>
    <property type="evidence" value="ECO:0007669"/>
    <property type="project" value="InterPro"/>
</dbReference>
<keyword evidence="2" id="KW-0399">Innate immunity</keyword>
<dbReference type="SMART" id="SM00701">
    <property type="entry name" value="PGRP"/>
    <property type="match status" value="1"/>
</dbReference>
<evidence type="ECO:0000259" key="5">
    <source>
        <dbReference type="SMART" id="SM00644"/>
    </source>
</evidence>
<dbReference type="Gene3D" id="3.40.80.10">
    <property type="entry name" value="Peptidoglycan recognition protein-like"/>
    <property type="match status" value="1"/>
</dbReference>
<reference evidence="7" key="1">
    <citation type="submission" date="2013-08" db="EMBL/GenBank/DDBJ databases">
        <title>Paracyclopina nana immune related genes.</title>
        <authorList>
            <person name="Kim B.-M."/>
            <person name="Rhee J.-S."/>
            <person name="Lee J.-S."/>
        </authorList>
    </citation>
    <scope>NUCLEOTIDE SEQUENCE</scope>
</reference>
<dbReference type="PANTHER" id="PTHR11022:SF41">
    <property type="entry name" value="PEPTIDOGLYCAN-RECOGNITION PROTEIN LC-RELATED"/>
    <property type="match status" value="1"/>
</dbReference>
<dbReference type="AlphaFoldDB" id="A0A076FGI3"/>
<dbReference type="FunFam" id="3.40.80.10:FF:000001">
    <property type="entry name" value="Peptidoglycan recognition protein 1"/>
    <property type="match status" value="1"/>
</dbReference>
<evidence type="ECO:0000259" key="6">
    <source>
        <dbReference type="SMART" id="SM00701"/>
    </source>
</evidence>
<keyword evidence="4" id="KW-0732">Signal</keyword>